<comment type="caution">
    <text evidence="8">The sequence shown here is derived from an EMBL/GenBank/DDBJ whole genome shotgun (WGS) entry which is preliminary data.</text>
</comment>
<dbReference type="InterPro" id="IPR036477">
    <property type="entry name" value="Formyl_transf_N_sf"/>
</dbReference>
<reference evidence="8 9" key="1">
    <citation type="journal article" date="2018" name="Environ. Microbiol.">
        <title>Novel energy conservation strategies and behaviour of Pelotomaculum schinkii driving syntrophic propionate catabolism.</title>
        <authorList>
            <person name="Hidalgo-Ahumada C.A.P."/>
            <person name="Nobu M.K."/>
            <person name="Narihiro T."/>
            <person name="Tamaki H."/>
            <person name="Liu W.T."/>
            <person name="Kamagata Y."/>
            <person name="Stams A.J.M."/>
            <person name="Imachi H."/>
            <person name="Sousa D.Z."/>
        </authorList>
    </citation>
    <scope>NUCLEOTIDE SEQUENCE [LARGE SCALE GENOMIC DNA]</scope>
    <source>
        <strain evidence="8 9">MGP</strain>
    </source>
</reference>
<dbReference type="SUPFAM" id="SSF50486">
    <property type="entry name" value="FMT C-terminal domain-like"/>
    <property type="match status" value="1"/>
</dbReference>
<evidence type="ECO:0000313" key="9">
    <source>
        <dbReference type="Proteomes" id="UP000297597"/>
    </source>
</evidence>
<dbReference type="PANTHER" id="PTHR11138:SF5">
    <property type="entry name" value="METHIONYL-TRNA FORMYLTRANSFERASE, MITOCHONDRIAL"/>
    <property type="match status" value="1"/>
</dbReference>
<dbReference type="InterPro" id="IPR005794">
    <property type="entry name" value="Fmt"/>
</dbReference>
<evidence type="ECO:0000256" key="3">
    <source>
        <dbReference type="ARBA" id="ARBA00022679"/>
    </source>
</evidence>
<feature type="domain" description="Formyl transferase C-terminal" evidence="7">
    <location>
        <begin position="203"/>
        <end position="300"/>
    </location>
</feature>
<dbReference type="InterPro" id="IPR005793">
    <property type="entry name" value="Formyl_trans_C"/>
</dbReference>
<feature type="binding site" evidence="5">
    <location>
        <begin position="109"/>
        <end position="112"/>
    </location>
    <ligand>
        <name>(6S)-5,6,7,8-tetrahydrofolate</name>
        <dbReference type="ChEBI" id="CHEBI:57453"/>
    </ligand>
</feature>
<evidence type="ECO:0000313" key="8">
    <source>
        <dbReference type="EMBL" id="TEB10574.1"/>
    </source>
</evidence>
<dbReference type="InterPro" id="IPR002376">
    <property type="entry name" value="Formyl_transf_N"/>
</dbReference>
<evidence type="ECO:0000256" key="1">
    <source>
        <dbReference type="ARBA" id="ARBA00010699"/>
    </source>
</evidence>
<dbReference type="OrthoDB" id="9802815at2"/>
<dbReference type="Pfam" id="PF00551">
    <property type="entry name" value="Formyl_trans_N"/>
    <property type="match status" value="1"/>
</dbReference>
<sequence>MLAIFMGTPDFAVPSFKALVGAGHEVAAVVTQPDRPRGRGRKEAPPPVKEAALSFKIPVYQPSRIKDPEFIALLESLSPDVIVVAAFGRILPAEILRIPRYGCINVHASLLPKYRGAAPIHWAVINGEKETGITTMYMDEGLDTGDMILREAIPINDSDTVSMVHDRLARLGAQVLVKTLSLVGSAKAPRVRQTGSPTYAPMIKAEDEQILWDRPARDIYNQIRGMNAWPGARTTLSGRVLKVWSAEPLEDGGASGLPGQVLPGGGDGIIVKTGGGRLKITELQLQGAKKMNAADFLRGTPVPPGTILGETKTSN</sequence>
<dbReference type="Proteomes" id="UP000297597">
    <property type="component" value="Unassembled WGS sequence"/>
</dbReference>
<dbReference type="GO" id="GO:0004479">
    <property type="term" value="F:methionyl-tRNA formyltransferase activity"/>
    <property type="evidence" value="ECO:0007669"/>
    <property type="project" value="UniProtKB-UniRule"/>
</dbReference>
<evidence type="ECO:0000256" key="2">
    <source>
        <dbReference type="ARBA" id="ARBA00012261"/>
    </source>
</evidence>
<gene>
    <name evidence="5 8" type="primary">fmt</name>
    <name evidence="8" type="ORF">Pmgp_02264</name>
</gene>
<dbReference type="AlphaFoldDB" id="A0A4Y7RNJ8"/>
<dbReference type="GO" id="GO:0005829">
    <property type="term" value="C:cytosol"/>
    <property type="evidence" value="ECO:0007669"/>
    <property type="project" value="TreeGrafter"/>
</dbReference>
<evidence type="ECO:0000256" key="4">
    <source>
        <dbReference type="ARBA" id="ARBA00022917"/>
    </source>
</evidence>
<dbReference type="Gene3D" id="3.40.50.12230">
    <property type="match status" value="1"/>
</dbReference>
<accession>A0A4Y7RNJ8</accession>
<dbReference type="CDD" id="cd08704">
    <property type="entry name" value="Met_tRNA_FMT_C"/>
    <property type="match status" value="1"/>
</dbReference>
<comment type="catalytic activity">
    <reaction evidence="5">
        <text>L-methionyl-tRNA(fMet) + (6R)-10-formyltetrahydrofolate = N-formyl-L-methionyl-tRNA(fMet) + (6S)-5,6,7,8-tetrahydrofolate + H(+)</text>
        <dbReference type="Rhea" id="RHEA:24380"/>
        <dbReference type="Rhea" id="RHEA-COMP:9952"/>
        <dbReference type="Rhea" id="RHEA-COMP:9953"/>
        <dbReference type="ChEBI" id="CHEBI:15378"/>
        <dbReference type="ChEBI" id="CHEBI:57453"/>
        <dbReference type="ChEBI" id="CHEBI:78530"/>
        <dbReference type="ChEBI" id="CHEBI:78844"/>
        <dbReference type="ChEBI" id="CHEBI:195366"/>
        <dbReference type="EC" id="2.1.2.9"/>
    </reaction>
</comment>
<dbReference type="EMBL" id="QFFZ01000024">
    <property type="protein sequence ID" value="TEB10574.1"/>
    <property type="molecule type" value="Genomic_DNA"/>
</dbReference>
<keyword evidence="4 5" id="KW-0648">Protein biosynthesis</keyword>
<evidence type="ECO:0000259" key="6">
    <source>
        <dbReference type="Pfam" id="PF00551"/>
    </source>
</evidence>
<dbReference type="PANTHER" id="PTHR11138">
    <property type="entry name" value="METHIONYL-TRNA FORMYLTRANSFERASE"/>
    <property type="match status" value="1"/>
</dbReference>
<evidence type="ECO:0000256" key="5">
    <source>
        <dbReference type="HAMAP-Rule" id="MF_00182"/>
    </source>
</evidence>
<dbReference type="Pfam" id="PF02911">
    <property type="entry name" value="Formyl_trans_C"/>
    <property type="match status" value="1"/>
</dbReference>
<name>A0A4Y7RNJ8_9FIRM</name>
<proteinExistence type="inferred from homology"/>
<organism evidence="8 9">
    <name type="scientific">Pelotomaculum propionicicum</name>
    <dbReference type="NCBI Taxonomy" id="258475"/>
    <lineage>
        <taxon>Bacteria</taxon>
        <taxon>Bacillati</taxon>
        <taxon>Bacillota</taxon>
        <taxon>Clostridia</taxon>
        <taxon>Eubacteriales</taxon>
        <taxon>Desulfotomaculaceae</taxon>
        <taxon>Pelotomaculum</taxon>
    </lineage>
</organism>
<dbReference type="InterPro" id="IPR011034">
    <property type="entry name" value="Formyl_transferase-like_C_sf"/>
</dbReference>
<dbReference type="FunFam" id="3.40.50.12230:FF:000001">
    <property type="entry name" value="Methionyl-tRNA formyltransferase"/>
    <property type="match status" value="1"/>
</dbReference>
<dbReference type="RefSeq" id="WP_134214090.1">
    <property type="nucleotide sequence ID" value="NZ_QFFZ01000024.1"/>
</dbReference>
<protein>
    <recommendedName>
        <fullName evidence="2 5">Methionyl-tRNA formyltransferase</fullName>
        <ecNumber evidence="2 5">2.1.2.9</ecNumber>
    </recommendedName>
</protein>
<keyword evidence="3 5" id="KW-0808">Transferase</keyword>
<dbReference type="InterPro" id="IPR044135">
    <property type="entry name" value="Met-tRNA-FMT_C"/>
</dbReference>
<dbReference type="InterPro" id="IPR041711">
    <property type="entry name" value="Met-tRNA-FMT_N"/>
</dbReference>
<feature type="domain" description="Formyl transferase N-terminal" evidence="6">
    <location>
        <begin position="5"/>
        <end position="180"/>
    </location>
</feature>
<comment type="function">
    <text evidence="5">Attaches a formyl group to the free amino group of methionyl-tRNA(fMet). The formyl group appears to play a dual role in the initiator identity of N-formylmethionyl-tRNA by promoting its recognition by IF2 and preventing the misappropriation of this tRNA by the elongation apparatus.</text>
</comment>
<dbReference type="SUPFAM" id="SSF53328">
    <property type="entry name" value="Formyltransferase"/>
    <property type="match status" value="1"/>
</dbReference>
<evidence type="ECO:0000259" key="7">
    <source>
        <dbReference type="Pfam" id="PF02911"/>
    </source>
</evidence>
<dbReference type="InterPro" id="IPR001555">
    <property type="entry name" value="GART_AS"/>
</dbReference>
<dbReference type="PROSITE" id="PS00373">
    <property type="entry name" value="GART"/>
    <property type="match status" value="1"/>
</dbReference>
<dbReference type="CDD" id="cd08646">
    <property type="entry name" value="FMT_core_Met-tRNA-FMT_N"/>
    <property type="match status" value="1"/>
</dbReference>
<keyword evidence="9" id="KW-1185">Reference proteome</keyword>
<dbReference type="NCBIfam" id="TIGR00460">
    <property type="entry name" value="fmt"/>
    <property type="match status" value="1"/>
</dbReference>
<comment type="similarity">
    <text evidence="1 5">Belongs to the Fmt family.</text>
</comment>
<dbReference type="EC" id="2.1.2.9" evidence="2 5"/>
<dbReference type="HAMAP" id="MF_00182">
    <property type="entry name" value="Formyl_trans"/>
    <property type="match status" value="1"/>
</dbReference>